<comment type="caution">
    <text evidence="2">The sequence shown here is derived from an EMBL/GenBank/DDBJ whole genome shotgun (WGS) entry which is preliminary data.</text>
</comment>
<gene>
    <name evidence="2" type="ORF">WR25_22531</name>
</gene>
<dbReference type="PANTHER" id="PTHR19860:SF42">
    <property type="entry name" value="RING-TYPE DOMAIN-CONTAINING PROTEIN"/>
    <property type="match status" value="1"/>
</dbReference>
<organism evidence="2 3">
    <name type="scientific">Diploscapter pachys</name>
    <dbReference type="NCBI Taxonomy" id="2018661"/>
    <lineage>
        <taxon>Eukaryota</taxon>
        <taxon>Metazoa</taxon>
        <taxon>Ecdysozoa</taxon>
        <taxon>Nematoda</taxon>
        <taxon>Chromadorea</taxon>
        <taxon>Rhabditida</taxon>
        <taxon>Rhabditina</taxon>
        <taxon>Rhabditomorpha</taxon>
        <taxon>Rhabditoidea</taxon>
        <taxon>Rhabditidae</taxon>
        <taxon>Diploscapter</taxon>
    </lineage>
</organism>
<sequence length="625" mass="71014">MGCTPSSERFEPAEFDRMWNNMNSSERHSEAGKVGKHKTWKILRVNLISTFKDFRNERAHIHRMIEERIQPVASRNKIFVQLEDFNSGTKASYEDPYSVYLLANLMEQAKQECGNPLYIHLLGECTGYVIDSSFTDEDFLRSQGLNQGMSLNEIALKLAGGVQNRDALFLSRDSSFMDEVPFNVETFIEDDTGRDRAAYFTQNIKKSAKQSQFMTYFCKTEGFNNPYFKQIILVGLESMEERVRQHIESVFGNFMPSLSETPSTKQLIEQHMKKTRDSQAYKMARSELMSKARHPGIVLLVGDYGTGKSKMLMQAAKDLGDAKYYNASDKFGKDLPRILPSPDSRSTVVLAFRKAHILKGHDPQIVHIPVMDDREANKSLARWIAGSKKKGRDLAQKRADEIIRAGREFKRRASTAKVEKRRASIASVEEGKGEVVWNEWKCRVIGSLVRFGASEEKSAALASLSTLSVCEAELYTFEAEAKGHLLIATLCMLALVPTGLTEIELRYLLCPEDELLPTGIRRRFRNLPFEYNLEKYGSYSQVSALRWRYIAMRLEHYFITIDKDCNHYLLASVCKKAISPLRKSRGSLPTKAKTTLGAKISLDVASYLGDLEILLIFKAINRNSK</sequence>
<name>A0A2A2JY17_9BILA</name>
<evidence type="ECO:0000313" key="2">
    <source>
        <dbReference type="EMBL" id="PAV66510.1"/>
    </source>
</evidence>
<dbReference type="EMBL" id="LIAE01010091">
    <property type="protein sequence ID" value="PAV66510.1"/>
    <property type="molecule type" value="Genomic_DNA"/>
</dbReference>
<dbReference type="Proteomes" id="UP000218231">
    <property type="component" value="Unassembled WGS sequence"/>
</dbReference>
<proteinExistence type="predicted"/>
<keyword evidence="3" id="KW-1185">Reference proteome</keyword>
<accession>A0A2A2JY17</accession>
<dbReference type="AlphaFoldDB" id="A0A2A2JY17"/>
<evidence type="ECO:0000313" key="3">
    <source>
        <dbReference type="Proteomes" id="UP000218231"/>
    </source>
</evidence>
<keyword evidence="1" id="KW-0677">Repeat</keyword>
<dbReference type="GO" id="GO:0080008">
    <property type="term" value="C:Cul4-RING E3 ubiquitin ligase complex"/>
    <property type="evidence" value="ECO:0007669"/>
    <property type="project" value="TreeGrafter"/>
</dbReference>
<reference evidence="2 3" key="1">
    <citation type="journal article" date="2017" name="Curr. Biol.">
        <title>Genome architecture and evolution of a unichromosomal asexual nematode.</title>
        <authorList>
            <person name="Fradin H."/>
            <person name="Zegar C."/>
            <person name="Gutwein M."/>
            <person name="Lucas J."/>
            <person name="Kovtun M."/>
            <person name="Corcoran D."/>
            <person name="Baugh L.R."/>
            <person name="Kiontke K."/>
            <person name="Gunsalus K."/>
            <person name="Fitch D.H."/>
            <person name="Piano F."/>
        </authorList>
    </citation>
    <scope>NUCLEOTIDE SEQUENCE [LARGE SCALE GENOMIC DNA]</scope>
    <source>
        <strain evidence="2">PF1309</strain>
    </source>
</reference>
<dbReference type="PANTHER" id="PTHR19860">
    <property type="entry name" value="DDB1- AND CUL4-ASSOCIATED FACTOR 12-RELATED"/>
    <property type="match status" value="1"/>
</dbReference>
<protein>
    <submittedName>
        <fullName evidence="2">Uncharacterized protein</fullName>
    </submittedName>
</protein>
<dbReference type="OrthoDB" id="2325716at2759"/>
<dbReference type="InterPro" id="IPR051191">
    <property type="entry name" value="DCAF12"/>
</dbReference>
<evidence type="ECO:0000256" key="1">
    <source>
        <dbReference type="ARBA" id="ARBA00022737"/>
    </source>
</evidence>